<keyword evidence="3" id="KW-1185">Reference proteome</keyword>
<keyword evidence="1" id="KW-1133">Transmembrane helix</keyword>
<organism evidence="2 3">
    <name type="scientific">Macrococcus bovicus</name>
    <dbReference type="NCBI Taxonomy" id="69968"/>
    <lineage>
        <taxon>Bacteria</taxon>
        <taxon>Bacillati</taxon>
        <taxon>Bacillota</taxon>
        <taxon>Bacilli</taxon>
        <taxon>Bacillales</taxon>
        <taxon>Staphylococcaceae</taxon>
        <taxon>Macrococcus</taxon>
    </lineage>
</organism>
<protein>
    <submittedName>
        <fullName evidence="2">Two pore domain potassium channel family protein</fullName>
    </submittedName>
</protein>
<feature type="transmembrane region" description="Helical" evidence="1">
    <location>
        <begin position="80"/>
        <end position="100"/>
    </location>
</feature>
<sequence>MISLLIALRRLVTSLWHVVKQPISKALILTLAFILLGSTIYLTNVNHLSLFDAFYTSIVILIPSSLSVDYHPETVMDKVFMMIYLLTGSGTMLTTLVVIAQAMFTKKQRNSGVYNRREK</sequence>
<reference evidence="2 3" key="1">
    <citation type="submission" date="2019-01" db="EMBL/GenBank/DDBJ databases">
        <title>Draft genome sequences of the type strains of six Macrococcus species.</title>
        <authorList>
            <person name="Mazhar S."/>
            <person name="Altermann E."/>
            <person name="Hill C."/>
            <person name="Mcauliffe O."/>
        </authorList>
    </citation>
    <scope>NUCLEOTIDE SEQUENCE [LARGE SCALE GENOMIC DNA]</scope>
    <source>
        <strain evidence="2 3">ATCC 51825</strain>
    </source>
</reference>
<name>A0A4R6C137_9STAP</name>
<dbReference type="GO" id="GO:0034220">
    <property type="term" value="P:monoatomic ion transmembrane transport"/>
    <property type="evidence" value="ECO:0007669"/>
    <property type="project" value="UniProtKB-KW"/>
</dbReference>
<keyword evidence="2" id="KW-0407">Ion channel</keyword>
<gene>
    <name evidence="2" type="ORF">ERX55_03015</name>
</gene>
<feature type="transmembrane region" description="Helical" evidence="1">
    <location>
        <begin position="23"/>
        <end position="43"/>
    </location>
</feature>
<keyword evidence="1" id="KW-0812">Transmembrane</keyword>
<dbReference type="EMBL" id="SCWF01000002">
    <property type="protein sequence ID" value="TDM14925.1"/>
    <property type="molecule type" value="Genomic_DNA"/>
</dbReference>
<comment type="caution">
    <text evidence="2">The sequence shown here is derived from an EMBL/GenBank/DDBJ whole genome shotgun (WGS) entry which is preliminary data.</text>
</comment>
<keyword evidence="1" id="KW-0472">Membrane</keyword>
<dbReference type="RefSeq" id="WP_133451118.1">
    <property type="nucleotide sequence ID" value="NZ_SCWF01000002.1"/>
</dbReference>
<keyword evidence="2" id="KW-0406">Ion transport</keyword>
<accession>A0A4R6C137</accession>
<evidence type="ECO:0000313" key="2">
    <source>
        <dbReference type="EMBL" id="TDM14925.1"/>
    </source>
</evidence>
<evidence type="ECO:0000313" key="3">
    <source>
        <dbReference type="Proteomes" id="UP000294843"/>
    </source>
</evidence>
<proteinExistence type="predicted"/>
<dbReference type="Gene3D" id="1.10.287.70">
    <property type="match status" value="1"/>
</dbReference>
<dbReference type="OrthoDB" id="9785285at2"/>
<dbReference type="SUPFAM" id="SSF81324">
    <property type="entry name" value="Voltage-gated potassium channels"/>
    <property type="match status" value="1"/>
</dbReference>
<evidence type="ECO:0000256" key="1">
    <source>
        <dbReference type="SAM" id="Phobius"/>
    </source>
</evidence>
<dbReference type="Proteomes" id="UP000294843">
    <property type="component" value="Unassembled WGS sequence"/>
</dbReference>
<dbReference type="AlphaFoldDB" id="A0A4R6C137"/>
<keyword evidence="2" id="KW-0813">Transport</keyword>